<dbReference type="RefSeq" id="YP_007518444.1">
    <property type="nucleotide sequence ID" value="NC_020489.1"/>
</dbReference>
<protein>
    <submittedName>
        <fullName evidence="1">Uncharacterized protein</fullName>
    </submittedName>
</protein>
<name>H6WBR5_9CAUD</name>
<organism evidence="1 2">
    <name type="scientific">Rhodobacter phage RcapNL</name>
    <dbReference type="NCBI Taxonomy" id="1131316"/>
    <lineage>
        <taxon>Viruses</taxon>
        <taxon>Duplodnaviria</taxon>
        <taxon>Heunggongvirae</taxon>
        <taxon>Uroviricota</taxon>
        <taxon>Caudoviricetes</taxon>
        <taxon>Capnelvirus</taxon>
        <taxon>Capnelvirus RcapNL</taxon>
    </lineage>
</organism>
<dbReference type="Proteomes" id="UP000007518">
    <property type="component" value="Segment"/>
</dbReference>
<reference evidence="1 2" key="1">
    <citation type="submission" date="2011-11" db="EMBL/GenBank/DDBJ databases">
        <authorList>
            <person name="Hynes A.P."/>
            <person name="Lang A.S."/>
        </authorList>
    </citation>
    <scope>NUCLEOTIDE SEQUENCE [LARGE SCALE GENOMIC DNA]</scope>
</reference>
<proteinExistence type="predicted"/>
<dbReference type="KEGG" id="vg:14698267"/>
<evidence type="ECO:0000313" key="1">
    <source>
        <dbReference type="EMBL" id="AFA44902.1"/>
    </source>
</evidence>
<gene>
    <name evidence="1" type="ORF">RcapNL_00062</name>
</gene>
<evidence type="ECO:0000313" key="2">
    <source>
        <dbReference type="Proteomes" id="UP000007518"/>
    </source>
</evidence>
<accession>H6WBR5</accession>
<sequence length="77" mass="8713">MTHEPVRWTRGRNTQDGAEVWLGTVDGRRFAITVHRIGGVKIWNADGEGRLGELVSLDLRDLEAAKRACLRRMGRVE</sequence>
<keyword evidence="2" id="KW-1185">Reference proteome</keyword>
<dbReference type="GeneID" id="14698267"/>
<dbReference type="EMBL" id="JQ066768">
    <property type="protein sequence ID" value="AFA44902.1"/>
    <property type="molecule type" value="Genomic_DNA"/>
</dbReference>